<feature type="chain" id="PRO_5021285854" description="DUF6799 domain-containing protein" evidence="2">
    <location>
        <begin position="32"/>
        <end position="157"/>
    </location>
</feature>
<dbReference type="OrthoDB" id="887087at2"/>
<organism evidence="4 5">
    <name type="scientific">Hymenobacter fodinae</name>
    <dbReference type="NCBI Taxonomy" id="2510796"/>
    <lineage>
        <taxon>Bacteria</taxon>
        <taxon>Pseudomonadati</taxon>
        <taxon>Bacteroidota</taxon>
        <taxon>Cytophagia</taxon>
        <taxon>Cytophagales</taxon>
        <taxon>Hymenobacteraceae</taxon>
        <taxon>Hymenobacter</taxon>
    </lineage>
</organism>
<keyword evidence="2" id="KW-0732">Signal</keyword>
<dbReference type="EMBL" id="SRLA01000001">
    <property type="protein sequence ID" value="TGE09703.1"/>
    <property type="molecule type" value="Genomic_DNA"/>
</dbReference>
<gene>
    <name evidence="4" type="ORF">EU556_02390</name>
</gene>
<accession>A0A4Z0PBS7</accession>
<proteinExistence type="predicted"/>
<dbReference type="RefSeq" id="WP_135430675.1">
    <property type="nucleotide sequence ID" value="NZ_SRLA01000001.1"/>
</dbReference>
<protein>
    <recommendedName>
        <fullName evidence="3">DUF6799 domain-containing protein</fullName>
    </recommendedName>
</protein>
<evidence type="ECO:0000256" key="1">
    <source>
        <dbReference type="SAM" id="MobiDB-lite"/>
    </source>
</evidence>
<dbReference type="InterPro" id="IPR046478">
    <property type="entry name" value="DUF6799"/>
</dbReference>
<reference evidence="4 5" key="1">
    <citation type="submission" date="2019-04" db="EMBL/GenBank/DDBJ databases">
        <authorList>
            <person name="Feng G."/>
            <person name="Zhang J."/>
            <person name="Zhu H."/>
        </authorList>
    </citation>
    <scope>NUCLEOTIDE SEQUENCE [LARGE SCALE GENOMIC DNA]</scope>
    <source>
        <strain evidence="4 5">92R-1</strain>
    </source>
</reference>
<comment type="caution">
    <text evidence="4">The sequence shown here is derived from an EMBL/GenBank/DDBJ whole genome shotgun (WGS) entry which is preliminary data.</text>
</comment>
<evidence type="ECO:0000313" key="5">
    <source>
        <dbReference type="Proteomes" id="UP000298337"/>
    </source>
</evidence>
<feature type="region of interest" description="Disordered" evidence="1">
    <location>
        <begin position="133"/>
        <end position="157"/>
    </location>
</feature>
<evidence type="ECO:0000313" key="4">
    <source>
        <dbReference type="EMBL" id="TGE09703.1"/>
    </source>
</evidence>
<evidence type="ECO:0000259" key="3">
    <source>
        <dbReference type="Pfam" id="PF20606"/>
    </source>
</evidence>
<dbReference type="AlphaFoldDB" id="A0A4Z0PBS7"/>
<keyword evidence="5" id="KW-1185">Reference proteome</keyword>
<feature type="domain" description="DUF6799" evidence="3">
    <location>
        <begin position="34"/>
        <end position="91"/>
    </location>
</feature>
<dbReference type="Pfam" id="PF20606">
    <property type="entry name" value="DUF6799"/>
    <property type="match status" value="1"/>
</dbReference>
<feature type="compositionally biased region" description="Basic residues" evidence="1">
    <location>
        <begin position="139"/>
        <end position="157"/>
    </location>
</feature>
<dbReference type="Proteomes" id="UP000298337">
    <property type="component" value="Unassembled WGS sequence"/>
</dbReference>
<sequence length="157" mass="17186">MRYSSFICSIRARGYLLLIVCFALSTGLAKAQVHDGFQRRDGSMYVVRNGEARPMTRDVRLPNGNLITRDGFVVERSGKRTELADGAGCTLLGQPTNVTTQADGRLALATGRASQPAAGPPEEALLTQFQRWFNGPGRGKAKGHHKKPGKHKHKRDD</sequence>
<evidence type="ECO:0000256" key="2">
    <source>
        <dbReference type="SAM" id="SignalP"/>
    </source>
</evidence>
<name>A0A4Z0PBS7_9BACT</name>
<feature type="signal peptide" evidence="2">
    <location>
        <begin position="1"/>
        <end position="31"/>
    </location>
</feature>